<dbReference type="AlphaFoldDB" id="F3GQR7"/>
<feature type="non-terminal residue" evidence="3">
    <location>
        <position position="1"/>
    </location>
</feature>
<keyword evidence="1" id="KW-0472">Membrane</keyword>
<dbReference type="Pfam" id="PF02705">
    <property type="entry name" value="K_trans"/>
    <property type="match status" value="1"/>
</dbReference>
<reference evidence="3 4" key="1">
    <citation type="journal article" date="2011" name="PLoS Pathog.">
        <title>Dynamic evolution of pathogenicity revealed by sequencing and comparative genomics of 19 Pseudomonas syringae isolates.</title>
        <authorList>
            <person name="Baltrus D.A."/>
            <person name="Nishimura M.T."/>
            <person name="Romanchuk A."/>
            <person name="Chang J.H."/>
            <person name="Mukhtar M.S."/>
            <person name="Cherkis K."/>
            <person name="Roach J."/>
            <person name="Grant S.R."/>
            <person name="Jones C.D."/>
            <person name="Dangl J.L."/>
        </authorList>
    </citation>
    <scope>NUCLEOTIDE SEQUENCE [LARGE SCALE GENOMIC DNA]</scope>
    <source>
        <strain evidence="3 4">1704B</strain>
    </source>
</reference>
<gene>
    <name evidence="3" type="ORF">PSYPI_46434</name>
</gene>
<keyword evidence="1" id="KW-0812">Transmembrane</keyword>
<feature type="domain" description="K+ potassium transporter integral membrane" evidence="2">
    <location>
        <begin position="7"/>
        <end position="46"/>
    </location>
</feature>
<sequence>SWRISTSSSSSLASAYGVAVTGTMLCTTILVSTVMLMLWKWPPLLAV</sequence>
<evidence type="ECO:0000256" key="1">
    <source>
        <dbReference type="SAM" id="Phobius"/>
    </source>
</evidence>
<dbReference type="Proteomes" id="UP000004986">
    <property type="component" value="Unassembled WGS sequence"/>
</dbReference>
<keyword evidence="4" id="KW-1185">Reference proteome</keyword>
<evidence type="ECO:0000313" key="4">
    <source>
        <dbReference type="Proteomes" id="UP000004986"/>
    </source>
</evidence>
<accession>F3GQR7</accession>
<name>F3GQR7_PSESJ</name>
<evidence type="ECO:0000259" key="2">
    <source>
        <dbReference type="Pfam" id="PF02705"/>
    </source>
</evidence>
<comment type="caution">
    <text evidence="3">The sequence shown here is derived from an EMBL/GenBank/DDBJ whole genome shotgun (WGS) entry which is preliminary data.</text>
</comment>
<dbReference type="EMBL" id="AEAI01004249">
    <property type="protein sequence ID" value="EGH49420.1"/>
    <property type="molecule type" value="Genomic_DNA"/>
</dbReference>
<organism evidence="3 4">
    <name type="scientific">Pseudomonas syringae pv. pisi str. 1704B</name>
    <dbReference type="NCBI Taxonomy" id="629263"/>
    <lineage>
        <taxon>Bacteria</taxon>
        <taxon>Pseudomonadati</taxon>
        <taxon>Pseudomonadota</taxon>
        <taxon>Gammaproteobacteria</taxon>
        <taxon>Pseudomonadales</taxon>
        <taxon>Pseudomonadaceae</taxon>
        <taxon>Pseudomonas</taxon>
        <taxon>Pseudomonas syringae</taxon>
    </lineage>
</organism>
<dbReference type="HOGENOM" id="CLU_3177448_0_0_6"/>
<keyword evidence="1" id="KW-1133">Transmembrane helix</keyword>
<proteinExistence type="predicted"/>
<dbReference type="InterPro" id="IPR053951">
    <property type="entry name" value="K_trans_N"/>
</dbReference>
<feature type="non-terminal residue" evidence="3">
    <location>
        <position position="47"/>
    </location>
</feature>
<protein>
    <submittedName>
        <fullName evidence="3">Potassium uptake protein</fullName>
    </submittedName>
</protein>
<evidence type="ECO:0000313" key="3">
    <source>
        <dbReference type="EMBL" id="EGH49420.1"/>
    </source>
</evidence>
<feature type="transmembrane region" description="Helical" evidence="1">
    <location>
        <begin position="12"/>
        <end position="39"/>
    </location>
</feature>